<keyword evidence="3" id="KW-0238">DNA-binding</keyword>
<dbReference type="RefSeq" id="XP_019555267.3">
    <property type="nucleotide sequence ID" value="XM_019699722.3"/>
</dbReference>
<evidence type="ECO:0000313" key="9">
    <source>
        <dbReference type="Proteomes" id="UP000069940"/>
    </source>
</evidence>
<feature type="region of interest" description="Disordered" evidence="6">
    <location>
        <begin position="118"/>
        <end position="149"/>
    </location>
</feature>
<evidence type="ECO:0000256" key="6">
    <source>
        <dbReference type="SAM" id="MobiDB-lite"/>
    </source>
</evidence>
<dbReference type="Proteomes" id="UP000069940">
    <property type="component" value="Unassembled WGS sequence"/>
</dbReference>
<dbReference type="InterPro" id="IPR040223">
    <property type="entry name" value="PAR_bZIP"/>
</dbReference>
<dbReference type="EnsemblMetazoa" id="AALFPA23_006069.R7848">
    <property type="protein sequence ID" value="AALFPA23_006069.P7848"/>
    <property type="gene ID" value="AALFPA23_006069"/>
</dbReference>
<feature type="compositionally biased region" description="Basic and acidic residues" evidence="6">
    <location>
        <begin position="124"/>
        <end position="149"/>
    </location>
</feature>
<dbReference type="PROSITE" id="PS50217">
    <property type="entry name" value="BZIP"/>
    <property type="match status" value="1"/>
</dbReference>
<dbReference type="PANTHER" id="PTHR11988">
    <property type="entry name" value="THYROTROPH EMBRYONIC FACTOR RELATED"/>
    <property type="match status" value="1"/>
</dbReference>
<sequence length="199" mass="23139">MHKSKDYQLLQFGWFCVMERISNGGSIKTRNTDFSSDFKMDISAQSPTHSALHFIKTCNYFLPEIDPHCLKRQHNSGVQSPLIPPPPLMLHRQSLLPNVPYPHLLPLKCLKRKQRCEKNPIPNEQKDEKYFEKRKRNNEAAKKSRDARKLREDRIALKAALLERENSILRSQVFALQEEVYALAQVLCLKNASQNSQQQ</sequence>
<keyword evidence="5" id="KW-0539">Nucleus</keyword>
<dbReference type="InterPro" id="IPR004827">
    <property type="entry name" value="bZIP"/>
</dbReference>
<dbReference type="Pfam" id="PF07716">
    <property type="entry name" value="bZIP_2"/>
    <property type="match status" value="1"/>
</dbReference>
<evidence type="ECO:0000256" key="1">
    <source>
        <dbReference type="ARBA" id="ARBA00004123"/>
    </source>
</evidence>
<dbReference type="InterPro" id="IPR046347">
    <property type="entry name" value="bZIP_sf"/>
</dbReference>
<dbReference type="Gene3D" id="1.20.5.170">
    <property type="match status" value="1"/>
</dbReference>
<comment type="subcellular location">
    <subcellularLocation>
        <location evidence="1">Nucleus</location>
    </subcellularLocation>
</comment>
<dbReference type="SMART" id="SM00338">
    <property type="entry name" value="BRLZ"/>
    <property type="match status" value="1"/>
</dbReference>
<keyword evidence="9" id="KW-1185">Reference proteome</keyword>
<evidence type="ECO:0000256" key="3">
    <source>
        <dbReference type="ARBA" id="ARBA00023125"/>
    </source>
</evidence>
<reference evidence="8" key="2">
    <citation type="submission" date="2025-05" db="UniProtKB">
        <authorList>
            <consortium name="EnsemblMetazoa"/>
        </authorList>
    </citation>
    <scope>IDENTIFICATION</scope>
    <source>
        <strain evidence="8">Foshan</strain>
    </source>
</reference>
<reference evidence="9" key="1">
    <citation type="journal article" date="2015" name="Proc. Natl. Acad. Sci. U.S.A.">
        <title>Genome sequence of the Asian Tiger mosquito, Aedes albopictus, reveals insights into its biology, genetics, and evolution.</title>
        <authorList>
            <person name="Chen X.G."/>
            <person name="Jiang X."/>
            <person name="Gu J."/>
            <person name="Xu M."/>
            <person name="Wu Y."/>
            <person name="Deng Y."/>
            <person name="Zhang C."/>
            <person name="Bonizzoni M."/>
            <person name="Dermauw W."/>
            <person name="Vontas J."/>
            <person name="Armbruster P."/>
            <person name="Huang X."/>
            <person name="Yang Y."/>
            <person name="Zhang H."/>
            <person name="He W."/>
            <person name="Peng H."/>
            <person name="Liu Y."/>
            <person name="Wu K."/>
            <person name="Chen J."/>
            <person name="Lirakis M."/>
            <person name="Topalis P."/>
            <person name="Van Leeuwen T."/>
            <person name="Hall A.B."/>
            <person name="Jiang X."/>
            <person name="Thorpe C."/>
            <person name="Mueller R.L."/>
            <person name="Sun C."/>
            <person name="Waterhouse R.M."/>
            <person name="Yan G."/>
            <person name="Tu Z.J."/>
            <person name="Fang X."/>
            <person name="James A.A."/>
        </authorList>
    </citation>
    <scope>NUCLEOTIDE SEQUENCE [LARGE SCALE GENOMIC DNA]</scope>
    <source>
        <strain evidence="9">Foshan</strain>
    </source>
</reference>
<evidence type="ECO:0000256" key="5">
    <source>
        <dbReference type="ARBA" id="ARBA00023242"/>
    </source>
</evidence>
<proteinExistence type="predicted"/>
<dbReference type="CDD" id="cd14695">
    <property type="entry name" value="bZIP_HLF"/>
    <property type="match status" value="1"/>
</dbReference>
<dbReference type="SUPFAM" id="SSF57959">
    <property type="entry name" value="Leucine zipper domain"/>
    <property type="match status" value="1"/>
</dbReference>
<dbReference type="PANTHER" id="PTHR11988:SF55">
    <property type="entry name" value="BZIP DOMAIN-CONTAINING PROTEIN"/>
    <property type="match status" value="1"/>
</dbReference>
<evidence type="ECO:0000259" key="7">
    <source>
        <dbReference type="PROSITE" id="PS50217"/>
    </source>
</evidence>
<evidence type="ECO:0000313" key="8">
    <source>
        <dbReference type="EnsemblMetazoa" id="AALFPA23_006069.P7848"/>
    </source>
</evidence>
<protein>
    <recommendedName>
        <fullName evidence="7">BZIP domain-containing protein</fullName>
    </recommendedName>
</protein>
<keyword evidence="2" id="KW-0805">Transcription regulation</keyword>
<keyword evidence="4" id="KW-0804">Transcription</keyword>
<evidence type="ECO:0000256" key="2">
    <source>
        <dbReference type="ARBA" id="ARBA00023015"/>
    </source>
</evidence>
<dbReference type="GeneID" id="109424542"/>
<evidence type="ECO:0000256" key="4">
    <source>
        <dbReference type="ARBA" id="ARBA00023163"/>
    </source>
</evidence>
<feature type="domain" description="BZIP" evidence="7">
    <location>
        <begin position="127"/>
        <end position="187"/>
    </location>
</feature>
<organism evidence="8 9">
    <name type="scientific">Aedes albopictus</name>
    <name type="common">Asian tiger mosquito</name>
    <name type="synonym">Stegomyia albopicta</name>
    <dbReference type="NCBI Taxonomy" id="7160"/>
    <lineage>
        <taxon>Eukaryota</taxon>
        <taxon>Metazoa</taxon>
        <taxon>Ecdysozoa</taxon>
        <taxon>Arthropoda</taxon>
        <taxon>Hexapoda</taxon>
        <taxon>Insecta</taxon>
        <taxon>Pterygota</taxon>
        <taxon>Neoptera</taxon>
        <taxon>Endopterygota</taxon>
        <taxon>Diptera</taxon>
        <taxon>Nematocera</taxon>
        <taxon>Culicoidea</taxon>
        <taxon>Culicidae</taxon>
        <taxon>Culicinae</taxon>
        <taxon>Aedini</taxon>
        <taxon>Aedes</taxon>
        <taxon>Stegomyia</taxon>
    </lineage>
</organism>
<accession>A0ABM1Y616</accession>
<name>A0ABM1Y616_AEDAL</name>